<comment type="caution">
    <text evidence="3">The sequence shown here is derived from an EMBL/GenBank/DDBJ whole genome shotgun (WGS) entry which is preliminary data.</text>
</comment>
<organism evidence="3 4">
    <name type="scientific">Aurantiacibacter gangjinensis</name>
    <dbReference type="NCBI Taxonomy" id="502682"/>
    <lineage>
        <taxon>Bacteria</taxon>
        <taxon>Pseudomonadati</taxon>
        <taxon>Pseudomonadota</taxon>
        <taxon>Alphaproteobacteria</taxon>
        <taxon>Sphingomonadales</taxon>
        <taxon>Erythrobacteraceae</taxon>
        <taxon>Aurantiacibacter</taxon>
    </lineage>
</organism>
<feature type="transmembrane region" description="Helical" evidence="1">
    <location>
        <begin position="242"/>
        <end position="260"/>
    </location>
</feature>
<evidence type="ECO:0000256" key="1">
    <source>
        <dbReference type="SAM" id="Phobius"/>
    </source>
</evidence>
<evidence type="ECO:0000313" key="3">
    <source>
        <dbReference type="EMBL" id="KLE33066.1"/>
    </source>
</evidence>
<reference evidence="3 4" key="1">
    <citation type="submission" date="2015-04" db="EMBL/GenBank/DDBJ databases">
        <title>The draft genome sequence of Erythrobacr gangjinensis K7-2.</title>
        <authorList>
            <person name="Zhuang L."/>
            <person name="Liu Y."/>
            <person name="Shao Z."/>
        </authorList>
    </citation>
    <scope>NUCLEOTIDE SEQUENCE [LARGE SCALE GENOMIC DNA]</scope>
    <source>
        <strain evidence="3 4">K7-2</strain>
    </source>
</reference>
<feature type="transmembrane region" description="Helical" evidence="1">
    <location>
        <begin position="266"/>
        <end position="284"/>
    </location>
</feature>
<keyword evidence="1" id="KW-1133">Transmembrane helix</keyword>
<sequence>MLAVFAAIVAYGVTILPGGWNGDASLNASLAFICFVWVMGFGTRMFSPGSKLAGLIETLCIFAMLSLFAALAASVLAIGGGAYIDDTLVALDKALFPFFDWRSFTLNLPEYPRLYTALSYIYASLNWQPFAFLVLVLFFGSLRDMEGLVSVWALGMAGCILPFHFLPAKSPYIHYGISREDMPGSLVALPWDFLPKFEGMRSGAIDSIGMDNLTGMVTIPSFHACAAVLLSWCWWRFRLLRWPFVLLNIGMALAAVPIGGHYVIDIVAGAAVAIVAIALVNAYFARRDRSSARRTANRDGSANLTNEGLVPAG</sequence>
<feature type="domain" description="Inositolphosphotransferase Aur1/Ipt1" evidence="2">
    <location>
        <begin position="88"/>
        <end position="279"/>
    </location>
</feature>
<accession>A0A0G9MQQ0</accession>
<dbReference type="Gene3D" id="1.20.144.10">
    <property type="entry name" value="Phosphatidic acid phosphatase type 2/haloperoxidase"/>
    <property type="match status" value="1"/>
</dbReference>
<evidence type="ECO:0000259" key="2">
    <source>
        <dbReference type="Pfam" id="PF14378"/>
    </source>
</evidence>
<feature type="transmembrane region" description="Helical" evidence="1">
    <location>
        <begin position="147"/>
        <end position="166"/>
    </location>
</feature>
<dbReference type="InterPro" id="IPR026841">
    <property type="entry name" value="Aur1/Ipt1"/>
</dbReference>
<evidence type="ECO:0000313" key="4">
    <source>
        <dbReference type="Proteomes" id="UP000053070"/>
    </source>
</evidence>
<dbReference type="AlphaFoldDB" id="A0A0G9MQQ0"/>
<feature type="transmembrane region" description="Helical" evidence="1">
    <location>
        <begin position="59"/>
        <end position="84"/>
    </location>
</feature>
<protein>
    <recommendedName>
        <fullName evidence="2">Inositolphosphotransferase Aur1/Ipt1 domain-containing protein</fullName>
    </recommendedName>
</protein>
<feature type="transmembrane region" description="Helical" evidence="1">
    <location>
        <begin position="217"/>
        <end position="235"/>
    </location>
</feature>
<name>A0A0G9MQQ0_9SPHN</name>
<feature type="transmembrane region" description="Helical" evidence="1">
    <location>
        <begin position="120"/>
        <end position="140"/>
    </location>
</feature>
<dbReference type="GO" id="GO:0016020">
    <property type="term" value="C:membrane"/>
    <property type="evidence" value="ECO:0007669"/>
    <property type="project" value="UniProtKB-SubCell"/>
</dbReference>
<keyword evidence="4" id="KW-1185">Reference proteome</keyword>
<dbReference type="EMBL" id="LBHC01000001">
    <property type="protein sequence ID" value="KLE33066.1"/>
    <property type="molecule type" value="Genomic_DNA"/>
</dbReference>
<proteinExistence type="predicted"/>
<gene>
    <name evidence="3" type="ORF">AAW01_03460</name>
</gene>
<keyword evidence="1" id="KW-0812">Transmembrane</keyword>
<dbReference type="Pfam" id="PF14378">
    <property type="entry name" value="PAP2_3"/>
    <property type="match status" value="1"/>
</dbReference>
<dbReference type="Proteomes" id="UP000053070">
    <property type="component" value="Unassembled WGS sequence"/>
</dbReference>
<feature type="transmembrane region" description="Helical" evidence="1">
    <location>
        <begin position="28"/>
        <end position="47"/>
    </location>
</feature>
<dbReference type="STRING" id="502682.BMF35_a2114"/>
<dbReference type="PATRIC" id="fig|502682.8.peg.705"/>
<keyword evidence="1" id="KW-0472">Membrane</keyword>